<dbReference type="PANTHER" id="PTHR43881">
    <property type="entry name" value="GAMMA-GLUTAMYLTRANSPEPTIDASE (AFU_ORTHOLOGUE AFUA_4G13580)"/>
    <property type="match status" value="1"/>
</dbReference>
<dbReference type="Gene3D" id="3.60.20.40">
    <property type="match status" value="1"/>
</dbReference>
<dbReference type="OrthoDB" id="9781342at2"/>
<sequence>MLFNPYSHRYPSRRNLVFAKKGVVATGQPLAAEAGLEIIKKGGNAIDAAVAAAACLTVVEPTSNGIGGDAFCIAYVKGKLYGLNSSGPAPKNISAEKLTNEGYKDIPSLGWIPITIPGAPAAWAKLVKRFGKLPLPDVLAPAIRYAKEGYPISPELSDNWARQLNKYLMAAKEEKIFKHWFDVFAPKGRAPLPGEVWGCEEMADTLSEIADTEAASFYKGRLAEKILEFSKTTGGYFEVEDFESFEPEWVDPLNINYKGFDVWELPPNGQGLVALVALNILKGFDLTDKEDPRSYHLQIEATKQAFADGLSLLGDPRHIEIPLLKLLSEDYARQRRSEIGETAKIYASGIAPHSNTVYLATADEEGNMVSYIQSNYMGFGSGLVVPGTGIALHNRGHCFVLDPKHPNCIAPGKRPYHTIIPGFLTKDGSPVGPFGIMGGYMQPQAHVQVLANLLDFHLNPQEALDAPRWQWIKDNMVSIEYGMPENVATALSRMGHDVKIELEHHPFGRGQIIWKTEHGTYCCATEPRTDGHIAVW</sequence>
<name>A0A0T5X859_9BACT</name>
<dbReference type="RefSeq" id="WP_009200570.1">
    <property type="nucleotide sequence ID" value="NZ_ACJX03000001.1"/>
</dbReference>
<dbReference type="STRING" id="592015.HMPREF1705_03762"/>
<dbReference type="InterPro" id="IPR029055">
    <property type="entry name" value="Ntn_hydrolases_N"/>
</dbReference>
<organism evidence="1 2">
    <name type="scientific">Acetomicrobium hydrogeniformans ATCC BAA-1850</name>
    <dbReference type="NCBI Taxonomy" id="592015"/>
    <lineage>
        <taxon>Bacteria</taxon>
        <taxon>Thermotogati</taxon>
        <taxon>Synergistota</taxon>
        <taxon>Synergistia</taxon>
        <taxon>Synergistales</taxon>
        <taxon>Acetomicrobiaceae</taxon>
        <taxon>Acetomicrobium</taxon>
    </lineage>
</organism>
<dbReference type="SUPFAM" id="SSF56235">
    <property type="entry name" value="N-terminal nucleophile aminohydrolases (Ntn hydrolases)"/>
    <property type="match status" value="1"/>
</dbReference>
<reference evidence="2" key="1">
    <citation type="submission" date="2012-09" db="EMBL/GenBank/DDBJ databases">
        <authorList>
            <person name="Weinstock G."/>
            <person name="Sodergren E."/>
            <person name="Clifton S."/>
            <person name="Fulton L."/>
            <person name="Fulton B."/>
            <person name="Courtney L."/>
            <person name="Fronick C."/>
            <person name="Harrison M."/>
            <person name="Strong C."/>
            <person name="Farmer C."/>
            <person name="Delehaunty K."/>
            <person name="Markovic C."/>
            <person name="Hall O."/>
            <person name="Minx P."/>
            <person name="Tomlinson C."/>
            <person name="Mitreva M."/>
            <person name="Nelson J."/>
            <person name="Hou S."/>
            <person name="Wollam A."/>
            <person name="Pepin K.H."/>
            <person name="Johnson M."/>
            <person name="Bhonagiri V."/>
            <person name="Nash W.E."/>
            <person name="Suruliraj S."/>
            <person name="Warren W."/>
            <person name="Chinwalla A."/>
            <person name="Mardis E.R."/>
            <person name="Wilson R.K."/>
        </authorList>
    </citation>
    <scope>NUCLEOTIDE SEQUENCE [LARGE SCALE GENOMIC DNA]</scope>
    <source>
        <strain evidence="2">OS1</strain>
    </source>
</reference>
<gene>
    <name evidence="1" type="ORF">HMPREF1705_03762</name>
</gene>
<dbReference type="InterPro" id="IPR043137">
    <property type="entry name" value="GGT_ssub_C"/>
</dbReference>
<dbReference type="Proteomes" id="UP000005273">
    <property type="component" value="Unassembled WGS sequence"/>
</dbReference>
<dbReference type="PRINTS" id="PR01210">
    <property type="entry name" value="GGTRANSPTASE"/>
</dbReference>
<dbReference type="AlphaFoldDB" id="A0A0T5X859"/>
<dbReference type="PANTHER" id="PTHR43881:SF1">
    <property type="entry name" value="GAMMA-GLUTAMYLTRANSPEPTIDASE (AFU_ORTHOLOGUE AFUA_4G13580)"/>
    <property type="match status" value="1"/>
</dbReference>
<keyword evidence="2" id="KW-1185">Reference proteome</keyword>
<dbReference type="GO" id="GO:0016740">
    <property type="term" value="F:transferase activity"/>
    <property type="evidence" value="ECO:0007669"/>
    <property type="project" value="UniProtKB-KW"/>
</dbReference>
<dbReference type="Gene3D" id="1.10.246.230">
    <property type="match status" value="1"/>
</dbReference>
<evidence type="ECO:0000313" key="1">
    <source>
        <dbReference type="EMBL" id="KRT34553.1"/>
    </source>
</evidence>
<dbReference type="Pfam" id="PF01019">
    <property type="entry name" value="G_glu_transpept"/>
    <property type="match status" value="1"/>
</dbReference>
<dbReference type="EMBL" id="ACJX03000001">
    <property type="protein sequence ID" value="KRT34553.1"/>
    <property type="molecule type" value="Genomic_DNA"/>
</dbReference>
<dbReference type="InterPro" id="IPR052896">
    <property type="entry name" value="GGT-like_enzyme"/>
</dbReference>
<comment type="caution">
    <text evidence="1">The sequence shown here is derived from an EMBL/GenBank/DDBJ whole genome shotgun (WGS) entry which is preliminary data.</text>
</comment>
<proteinExistence type="predicted"/>
<dbReference type="eggNOG" id="COG0405">
    <property type="taxonomic scope" value="Bacteria"/>
</dbReference>
<evidence type="ECO:0000313" key="2">
    <source>
        <dbReference type="Proteomes" id="UP000005273"/>
    </source>
</evidence>
<accession>A0A0T5X859</accession>
<protein>
    <submittedName>
        <fullName evidence="1">Putative gamma-glutamyltransferase</fullName>
    </submittedName>
</protein>
<keyword evidence="1" id="KW-0808">Transferase</keyword>